<sequence>MFKLVKLLGLFVGKMYNRQARLLVIEAKAAKVLSDATSAKAAKLVSRAKELEETKESKLEESARVALQAQTITKFFK</sequence>
<protein>
    <submittedName>
        <fullName evidence="1">Uncharacterized protein</fullName>
    </submittedName>
</protein>
<dbReference type="RefSeq" id="YP_009799045.1">
    <property type="nucleotide sequence ID" value="NC_047934.1"/>
</dbReference>
<dbReference type="GeneID" id="54989524"/>
<evidence type="ECO:0000313" key="1">
    <source>
        <dbReference type="EMBL" id="SOL37513.1"/>
    </source>
</evidence>
<dbReference type="KEGG" id="vg:54989524"/>
<reference evidence="2" key="1">
    <citation type="submission" date="2017-10" db="EMBL/GenBank/DDBJ databases">
        <authorList>
            <person name="Skurnik M."/>
        </authorList>
    </citation>
    <scope>NUCLEOTIDE SEQUENCE [LARGE SCALE GENOMIC DNA]</scope>
</reference>
<name>A0A2C9CZS9_9CAUD</name>
<dbReference type="InterPro" id="IPR035156">
    <property type="entry name" value="DUF5471"/>
</dbReference>
<organism evidence="1 2">
    <name type="scientific">Yersinia phage fPS-9</name>
    <dbReference type="NCBI Taxonomy" id="2052746"/>
    <lineage>
        <taxon>Viruses</taxon>
        <taxon>Duplodnaviria</taxon>
        <taxon>Heunggongvirae</taxon>
        <taxon>Uroviricota</taxon>
        <taxon>Caudoviricetes</taxon>
        <taxon>Autographivirales</taxon>
        <taxon>Autotranscriptaviridae</taxon>
        <taxon>Studiervirinae</taxon>
        <taxon>Helsettvirus</taxon>
        <taxon>Helsettvirus fPS9</taxon>
    </lineage>
</organism>
<dbReference type="EMBL" id="LT960606">
    <property type="protein sequence ID" value="SOL37513.1"/>
    <property type="molecule type" value="Genomic_DNA"/>
</dbReference>
<dbReference type="Proteomes" id="UP000240303">
    <property type="component" value="Segment"/>
</dbReference>
<keyword evidence="2" id="KW-1185">Reference proteome</keyword>
<gene>
    <name evidence="1" type="primary">g017</name>
</gene>
<evidence type="ECO:0000313" key="2">
    <source>
        <dbReference type="Proteomes" id="UP000240303"/>
    </source>
</evidence>
<dbReference type="Pfam" id="PF17565">
    <property type="entry name" value="DUF5471"/>
    <property type="match status" value="1"/>
</dbReference>
<proteinExistence type="predicted"/>
<accession>A0A2C9CZS9</accession>